<keyword evidence="3" id="KW-1185">Reference proteome</keyword>
<keyword evidence="1" id="KW-1133">Transmembrane helix</keyword>
<protein>
    <submittedName>
        <fullName evidence="2">Uncharacterized protein</fullName>
    </submittedName>
</protein>
<dbReference type="EMBL" id="FQXP01000009">
    <property type="protein sequence ID" value="SHI02860.1"/>
    <property type="molecule type" value="Genomic_DNA"/>
</dbReference>
<gene>
    <name evidence="2" type="ORF">SAMN02745196_02449</name>
</gene>
<feature type="transmembrane region" description="Helical" evidence="1">
    <location>
        <begin position="53"/>
        <end position="70"/>
    </location>
</feature>
<keyword evidence="1" id="KW-0472">Membrane</keyword>
<dbReference type="Proteomes" id="UP000184526">
    <property type="component" value="Unassembled WGS sequence"/>
</dbReference>
<evidence type="ECO:0000256" key="1">
    <source>
        <dbReference type="SAM" id="Phobius"/>
    </source>
</evidence>
<evidence type="ECO:0000313" key="2">
    <source>
        <dbReference type="EMBL" id="SHI02860.1"/>
    </source>
</evidence>
<dbReference type="RefSeq" id="WP_072832297.1">
    <property type="nucleotide sequence ID" value="NZ_FQXP01000009.1"/>
</dbReference>
<dbReference type="AlphaFoldDB" id="A0A1M5XSS6"/>
<evidence type="ECO:0000313" key="3">
    <source>
        <dbReference type="Proteomes" id="UP000184526"/>
    </source>
</evidence>
<accession>A0A1M5XSS6</accession>
<organism evidence="2 3">
    <name type="scientific">Clostridium collagenovorans DSM 3089</name>
    <dbReference type="NCBI Taxonomy" id="1121306"/>
    <lineage>
        <taxon>Bacteria</taxon>
        <taxon>Bacillati</taxon>
        <taxon>Bacillota</taxon>
        <taxon>Clostridia</taxon>
        <taxon>Eubacteriales</taxon>
        <taxon>Clostridiaceae</taxon>
        <taxon>Clostridium</taxon>
    </lineage>
</organism>
<keyword evidence="1" id="KW-0812">Transmembrane</keyword>
<name>A0A1M5XSS6_9CLOT</name>
<sequence>MKNEMQECGMVNISYNIAEALVKAEEFTNEGEYIMMLYNLIESVKKKIYKAKYISRCTIIICSIWVYLVVNNNIIITY</sequence>
<reference evidence="2 3" key="1">
    <citation type="submission" date="2016-11" db="EMBL/GenBank/DDBJ databases">
        <authorList>
            <person name="Jaros S."/>
            <person name="Januszkiewicz K."/>
            <person name="Wedrychowicz H."/>
        </authorList>
    </citation>
    <scope>NUCLEOTIDE SEQUENCE [LARGE SCALE GENOMIC DNA]</scope>
    <source>
        <strain evidence="2 3">DSM 3089</strain>
    </source>
</reference>
<proteinExistence type="predicted"/>